<gene>
    <name evidence="2" type="ORF">ACPOL_4383</name>
</gene>
<keyword evidence="3" id="KW-1185">Reference proteome</keyword>
<dbReference type="AlphaFoldDB" id="A0A2Z5G542"/>
<dbReference type="KEGG" id="abas:ACPOL_4383"/>
<dbReference type="Pfam" id="PF13798">
    <property type="entry name" value="PCYCGC"/>
    <property type="match status" value="1"/>
</dbReference>
<keyword evidence="1" id="KW-0732">Signal</keyword>
<dbReference type="RefSeq" id="WP_114208590.1">
    <property type="nucleotide sequence ID" value="NZ_CP030840.1"/>
</dbReference>
<name>A0A2Z5G542_9BACT</name>
<dbReference type="Proteomes" id="UP000253606">
    <property type="component" value="Chromosome"/>
</dbReference>
<protein>
    <submittedName>
        <fullName evidence="2">Uncharacterized protein</fullName>
    </submittedName>
</protein>
<accession>A0A2Z5G542</accession>
<evidence type="ECO:0000313" key="3">
    <source>
        <dbReference type="Proteomes" id="UP000253606"/>
    </source>
</evidence>
<dbReference type="OrthoDB" id="2654667at2"/>
<dbReference type="EMBL" id="CP030840">
    <property type="protein sequence ID" value="AXC13656.1"/>
    <property type="molecule type" value="Genomic_DNA"/>
</dbReference>
<organism evidence="2 3">
    <name type="scientific">Acidisarcina polymorpha</name>
    <dbReference type="NCBI Taxonomy" id="2211140"/>
    <lineage>
        <taxon>Bacteria</taxon>
        <taxon>Pseudomonadati</taxon>
        <taxon>Acidobacteriota</taxon>
        <taxon>Terriglobia</taxon>
        <taxon>Terriglobales</taxon>
        <taxon>Acidobacteriaceae</taxon>
        <taxon>Acidisarcina</taxon>
    </lineage>
</organism>
<evidence type="ECO:0000256" key="1">
    <source>
        <dbReference type="SAM" id="SignalP"/>
    </source>
</evidence>
<dbReference type="InterPro" id="IPR025673">
    <property type="entry name" value="PCYCGC"/>
</dbReference>
<evidence type="ECO:0000313" key="2">
    <source>
        <dbReference type="EMBL" id="AXC13656.1"/>
    </source>
</evidence>
<feature type="chain" id="PRO_5016296482" evidence="1">
    <location>
        <begin position="24"/>
        <end position="167"/>
    </location>
</feature>
<sequence length="167" mass="18402">MRRLLVKSAWAVLVGTLTVAGYAQWSNPADDIPAYNSQPPAKGSKLPPILSGSQLTGDSFRYPWQVKVYQEAATIQPVLHQLPCYCRCDQAMGHNSLHSCFEGTHGAVCSTCAKEEHYAYLMTQKKMTAKQIREGIERKEYESLNLQTVAAARPSSLGDSRKSVPGE</sequence>
<feature type="signal peptide" evidence="1">
    <location>
        <begin position="1"/>
        <end position="23"/>
    </location>
</feature>
<reference evidence="2 3" key="1">
    <citation type="journal article" date="2018" name="Front. Microbiol.">
        <title>Hydrolytic Capabilities as a Key to Environmental Success: Chitinolytic and Cellulolytic Acidobacteria From Acidic Sub-arctic Soils and Boreal Peatlands.</title>
        <authorList>
            <person name="Belova S.E."/>
            <person name="Ravin N.V."/>
            <person name="Pankratov T.A."/>
            <person name="Rakitin A.L."/>
            <person name="Ivanova A.A."/>
            <person name="Beletsky A.V."/>
            <person name="Mardanov A.V."/>
            <person name="Sinninghe Damste J.S."/>
            <person name="Dedysh S.N."/>
        </authorList>
    </citation>
    <scope>NUCLEOTIDE SEQUENCE [LARGE SCALE GENOMIC DNA]</scope>
    <source>
        <strain evidence="2 3">SBC82</strain>
    </source>
</reference>
<proteinExistence type="predicted"/>
<dbReference type="NCBIfam" id="NF041379">
    <property type="entry name" value="OS_HP4_CYCXC"/>
    <property type="match status" value="1"/>
</dbReference>